<protein>
    <recommendedName>
        <fullName evidence="3">Sulfotransferase</fullName>
        <ecNumber evidence="3">2.8.2.-</ecNumber>
    </recommendedName>
</protein>
<comment type="similarity">
    <text evidence="1 3">Belongs to the sulfotransferase 1 family.</text>
</comment>
<evidence type="ECO:0000313" key="5">
    <source>
        <dbReference type="Ensembl" id="ENSLLEP00000039882.1"/>
    </source>
</evidence>
<keyword evidence="2 3" id="KW-0808">Transferase</keyword>
<dbReference type="OrthoDB" id="205623at2759"/>
<proteinExistence type="inferred from homology"/>
<dbReference type="EC" id="2.8.2.-" evidence="3"/>
<name>A0A8C5QMF0_9ANUR</name>
<organism evidence="5 6">
    <name type="scientific">Leptobrachium leishanense</name>
    <name type="common">Leishan spiny toad</name>
    <dbReference type="NCBI Taxonomy" id="445787"/>
    <lineage>
        <taxon>Eukaryota</taxon>
        <taxon>Metazoa</taxon>
        <taxon>Chordata</taxon>
        <taxon>Craniata</taxon>
        <taxon>Vertebrata</taxon>
        <taxon>Euteleostomi</taxon>
        <taxon>Amphibia</taxon>
        <taxon>Batrachia</taxon>
        <taxon>Anura</taxon>
        <taxon>Pelobatoidea</taxon>
        <taxon>Megophryidae</taxon>
        <taxon>Leptobrachium</taxon>
    </lineage>
</organism>
<evidence type="ECO:0000259" key="4">
    <source>
        <dbReference type="Pfam" id="PF00685"/>
    </source>
</evidence>
<dbReference type="InterPro" id="IPR000863">
    <property type="entry name" value="Sulfotransferase_dom"/>
</dbReference>
<dbReference type="InterPro" id="IPR027417">
    <property type="entry name" value="P-loop_NTPase"/>
</dbReference>
<dbReference type="GeneTree" id="ENSGT00940000159084"/>
<dbReference type="PANTHER" id="PTHR11783">
    <property type="entry name" value="SULFOTRANSFERASE SULT"/>
    <property type="match status" value="1"/>
</dbReference>
<dbReference type="Pfam" id="PF00685">
    <property type="entry name" value="Sulfotransfer_1"/>
    <property type="match status" value="1"/>
</dbReference>
<accession>A0A8C5QMF0</accession>
<dbReference type="Gene3D" id="3.40.50.300">
    <property type="entry name" value="P-loop containing nucleotide triphosphate hydrolases"/>
    <property type="match status" value="1"/>
</dbReference>
<reference evidence="5" key="1">
    <citation type="submission" date="2025-08" db="UniProtKB">
        <authorList>
            <consortium name="Ensembl"/>
        </authorList>
    </citation>
    <scope>IDENTIFICATION</scope>
</reference>
<feature type="domain" description="Sulfotransferase" evidence="4">
    <location>
        <begin position="3"/>
        <end position="188"/>
    </location>
</feature>
<sequence length="202" mass="23552">MYQDLEGQPSPRVFTTHSHYDSIPRSFFENKVKTLLVLRNPKDNAVSFYHFSNANPVLPSYDSWDSFYRAYMDEKVCFGSYFDYLFAWNKHIDDSNIMAVTFEGLKEDFPSKVKQIAEFFGKPMTDKQIALAGSKTTFKSMKKGYSESHGDISSMIFRKGDIGDWKNYFTEEQSQEMNAKFEERLAGTKLGDMINYKKYCTY</sequence>
<evidence type="ECO:0000256" key="3">
    <source>
        <dbReference type="RuleBase" id="RU361155"/>
    </source>
</evidence>
<dbReference type="SUPFAM" id="SSF52540">
    <property type="entry name" value="P-loop containing nucleoside triphosphate hydrolases"/>
    <property type="match status" value="1"/>
</dbReference>
<evidence type="ECO:0000256" key="2">
    <source>
        <dbReference type="ARBA" id="ARBA00022679"/>
    </source>
</evidence>
<dbReference type="GO" id="GO:0008146">
    <property type="term" value="F:sulfotransferase activity"/>
    <property type="evidence" value="ECO:0007669"/>
    <property type="project" value="InterPro"/>
</dbReference>
<dbReference type="Proteomes" id="UP000694569">
    <property type="component" value="Unplaced"/>
</dbReference>
<dbReference type="Ensembl" id="ENSLLET00000041489.1">
    <property type="protein sequence ID" value="ENSLLEP00000039882.1"/>
    <property type="gene ID" value="ENSLLEG00000025368.1"/>
</dbReference>
<reference evidence="5" key="2">
    <citation type="submission" date="2025-09" db="UniProtKB">
        <authorList>
            <consortium name="Ensembl"/>
        </authorList>
    </citation>
    <scope>IDENTIFICATION</scope>
</reference>
<keyword evidence="6" id="KW-1185">Reference proteome</keyword>
<evidence type="ECO:0000313" key="6">
    <source>
        <dbReference type="Proteomes" id="UP000694569"/>
    </source>
</evidence>
<evidence type="ECO:0000256" key="1">
    <source>
        <dbReference type="ARBA" id="ARBA00005771"/>
    </source>
</evidence>
<dbReference type="AlphaFoldDB" id="A0A8C5QMF0"/>